<organism evidence="2 3">
    <name type="scientific">Akanthomyces muscarius</name>
    <name type="common">Entomopathogenic fungus</name>
    <name type="synonym">Lecanicillium muscarium</name>
    <dbReference type="NCBI Taxonomy" id="2231603"/>
    <lineage>
        <taxon>Eukaryota</taxon>
        <taxon>Fungi</taxon>
        <taxon>Dikarya</taxon>
        <taxon>Ascomycota</taxon>
        <taxon>Pezizomycotina</taxon>
        <taxon>Sordariomycetes</taxon>
        <taxon>Hypocreomycetidae</taxon>
        <taxon>Hypocreales</taxon>
        <taxon>Cordycipitaceae</taxon>
        <taxon>Akanthomyces</taxon>
    </lineage>
</organism>
<dbReference type="PANTHER" id="PTHR35340:SF9">
    <property type="entry name" value="ASST-DOMAIN-CONTAINING PROTEIN"/>
    <property type="match status" value="1"/>
</dbReference>
<keyword evidence="1" id="KW-0732">Signal</keyword>
<name>A0A9W8QCQ9_AKAMU</name>
<proteinExistence type="predicted"/>
<evidence type="ECO:0000313" key="2">
    <source>
        <dbReference type="EMBL" id="KAJ4152827.1"/>
    </source>
</evidence>
<dbReference type="Pfam" id="PF14269">
    <property type="entry name" value="Arylsulfotran_2"/>
    <property type="match status" value="1"/>
</dbReference>
<dbReference type="EMBL" id="JAJHUN010000008">
    <property type="protein sequence ID" value="KAJ4152827.1"/>
    <property type="molecule type" value="Genomic_DNA"/>
</dbReference>
<dbReference type="InterPro" id="IPR039535">
    <property type="entry name" value="ASST-like"/>
</dbReference>
<sequence length="522" mass="57363">MKLSPVSLLLSGLAFAGADFTYKSRPDLAPPKLNITIPCPGSSCSDGYIFISPFTGESPAPKSLQEKPIQPGNYILTSSGDLVWSGFGYYSGWNANFQKGTYNGNDVLFAFEGLHDGPHAHGLGHHTILDNHYETVRELRAGRHYISDKHEFIINDDGKSALIQIWQPVPRNLSAYGGGNDHVWIVDAIFQDLDIETGKVLFEWHSLDHVSPKDAILPLLEGQAGNGVNSSVAWDYFHINSIEKGADGHYLLSGRHVSTVYKINSTDGSIIWQLGGNHSDFELGNDVEFGYQHHARYMPGTNETFTHLSLFDNSFYGSEATGNGSNITTYPYSRGKYITIDHEAKKASLVQAFHPPSNAILTTSQGSLQTLANGNVFINWGSEGQITEYLPNGTITFHAHLDSGELTEHVQSYRGFRYHWTGFSPETPALIAERTGNQVQLHVSWNGDTRAKHWRFLWDVQSANSKGLRENQHVAEKTGFETGLSITLVSESDAVSNIRAIALDADGREIGSSETVALIAAP</sequence>
<dbReference type="RefSeq" id="XP_056053485.1">
    <property type="nucleotide sequence ID" value="XM_056196324.1"/>
</dbReference>
<feature type="chain" id="PRO_5040875611" description="Arylsulfotransferase" evidence="1">
    <location>
        <begin position="19"/>
        <end position="522"/>
    </location>
</feature>
<comment type="caution">
    <text evidence="2">The sequence shown here is derived from an EMBL/GenBank/DDBJ whole genome shotgun (WGS) entry which is preliminary data.</text>
</comment>
<dbReference type="InterPro" id="IPR053143">
    <property type="entry name" value="Arylsulfate_ST"/>
</dbReference>
<evidence type="ECO:0000313" key="3">
    <source>
        <dbReference type="Proteomes" id="UP001144673"/>
    </source>
</evidence>
<dbReference type="GeneID" id="80896506"/>
<accession>A0A9W8QCQ9</accession>
<dbReference type="KEGG" id="amus:LMH87_009347"/>
<feature type="signal peptide" evidence="1">
    <location>
        <begin position="1"/>
        <end position="18"/>
    </location>
</feature>
<dbReference type="PANTHER" id="PTHR35340">
    <property type="entry name" value="PQQ ENZYME REPEAT PROTEIN-RELATED"/>
    <property type="match status" value="1"/>
</dbReference>
<evidence type="ECO:0000256" key="1">
    <source>
        <dbReference type="SAM" id="SignalP"/>
    </source>
</evidence>
<protein>
    <recommendedName>
        <fullName evidence="4">Arylsulfotransferase</fullName>
    </recommendedName>
</protein>
<reference evidence="2" key="1">
    <citation type="journal article" date="2023" name="Access Microbiol">
        <title>De-novo genome assembly for Akanthomyces muscarius, a biocontrol agent of insect agricultural pests.</title>
        <authorList>
            <person name="Erdos Z."/>
            <person name="Studholme D.J."/>
            <person name="Raymond B."/>
            <person name="Sharma M."/>
        </authorList>
    </citation>
    <scope>NUCLEOTIDE SEQUENCE</scope>
    <source>
        <strain evidence="2">Ve6</strain>
    </source>
</reference>
<dbReference type="Proteomes" id="UP001144673">
    <property type="component" value="Chromosome 5"/>
</dbReference>
<evidence type="ECO:0008006" key="4">
    <source>
        <dbReference type="Google" id="ProtNLM"/>
    </source>
</evidence>
<gene>
    <name evidence="2" type="ORF">LMH87_009347</name>
</gene>
<dbReference type="AlphaFoldDB" id="A0A9W8QCQ9"/>
<keyword evidence="3" id="KW-1185">Reference proteome</keyword>